<organism evidence="1 2">
    <name type="scientific">Zalaria obscura</name>
    <dbReference type="NCBI Taxonomy" id="2024903"/>
    <lineage>
        <taxon>Eukaryota</taxon>
        <taxon>Fungi</taxon>
        <taxon>Dikarya</taxon>
        <taxon>Ascomycota</taxon>
        <taxon>Pezizomycotina</taxon>
        <taxon>Dothideomycetes</taxon>
        <taxon>Dothideomycetidae</taxon>
        <taxon>Dothideales</taxon>
        <taxon>Zalariaceae</taxon>
        <taxon>Zalaria</taxon>
    </lineage>
</organism>
<gene>
    <name evidence="1" type="primary">GAD2</name>
    <name evidence="1" type="ORF">M8818_000139</name>
</gene>
<sequence length="543" mass="59234">MASNGTSLPSRPAAGQQPPLKRAEEVEDLLNSVQALIIPFVRAADEDAAHKATGHGLQVAGKGPRTSLVEHHPPQKLQSILASDLDFPRTGKGKDGLLETVERLLQYSVNTWDQGFMDKLYASTNAVGVVTELILAVLNTNVCLRKDLDSSVSPALTVIEKHTSRALALLFGFSGPYAGGISQPGGSAANQSSIVIARNTLFPETKSEGIGARKYVLFTSAHGHYSLEKAAQMFGFGSSNVRSVPVDAKGAMRPDALEEMVTEAKKNGETPFYVNATAGTTVLGSYDPIDKISEVCKRHNLWLHVDGSWGGPVVFSSKNKYRLKGVELADSIGVTPHKMLQVPVTCSFLLARDIRQFHNAMTLPAGYLFHNNDDEDSEDFDKSAVDTATPDAHPGQEKEIKEVWDLADLTPQCGRRGDSLKLALSWIYYGSAGFEKLIDQAFDASAYLASLVQQNPSFNLVSENPPPCLQVCFYWNKQEGDKNRNSKTTEEVSRRLISRGFMIDYAPGDEGKFFRVVVNGQTRRETCEGLVKAIDEIGKELNL</sequence>
<dbReference type="EC" id="4.1.1.15" evidence="1"/>
<evidence type="ECO:0000313" key="2">
    <source>
        <dbReference type="Proteomes" id="UP001320706"/>
    </source>
</evidence>
<name>A0ACC3SQ83_9PEZI</name>
<protein>
    <submittedName>
        <fullName evidence="1">Glutamate decarboxylase 2</fullName>
        <ecNumber evidence="1">4.1.1.15</ecNumber>
    </submittedName>
</protein>
<comment type="caution">
    <text evidence="1">The sequence shown here is derived from an EMBL/GenBank/DDBJ whole genome shotgun (WGS) entry which is preliminary data.</text>
</comment>
<accession>A0ACC3SQ83</accession>
<dbReference type="Proteomes" id="UP001320706">
    <property type="component" value="Unassembled WGS sequence"/>
</dbReference>
<proteinExistence type="predicted"/>
<reference evidence="1" key="1">
    <citation type="submission" date="2024-02" db="EMBL/GenBank/DDBJ databases">
        <title>Metagenome Assembled Genome of Zalaria obscura JY119.</title>
        <authorList>
            <person name="Vighnesh L."/>
            <person name="Jagadeeshwari U."/>
            <person name="Venkata Ramana C."/>
            <person name="Sasikala C."/>
        </authorList>
    </citation>
    <scope>NUCLEOTIDE SEQUENCE</scope>
    <source>
        <strain evidence="1">JY119</strain>
    </source>
</reference>
<keyword evidence="1" id="KW-0456">Lyase</keyword>
<evidence type="ECO:0000313" key="1">
    <source>
        <dbReference type="EMBL" id="KAK8221972.1"/>
    </source>
</evidence>
<keyword evidence="2" id="KW-1185">Reference proteome</keyword>
<dbReference type="EMBL" id="JAMKPW020000001">
    <property type="protein sequence ID" value="KAK8221972.1"/>
    <property type="molecule type" value="Genomic_DNA"/>
</dbReference>